<sequence length="884" mass="99588">MEKCIKKTEKLYRKAVNREYYRDKCRYKEEYYERDAIKATKWRRRTIEANEKIRKAYIKLEKAFDPTVFVAEQGIWFAAKYGLDGALRRAIGRTRNVEYVDPKTNQTPFIMACIGGHLECAKILFNAHANVMAVNLAGFTALHCAAQFGQFEIVQWLLTLPTVDPYAKSLSTMTPLEVTRTACAMGDKFGHLVKSIHLLEQKLLVFSGWFYESIQDSIANKYILSTVGLNCHSWKLRSVLVLSTGHDSSTLEFVLYDQRENGQRPSVPDSFLIYEKGDPVSMPGTKRNINNREHTFSFNAIQKTHVTDAGVFQRVECAAPDAAALQKWVAFFEEYFVQASIHSAHPSEAHSFIEPPHRDNLSRRQSSSAASFGPPPSQNRRQSSATASLVSQSSQELFPSVPPPQYNDLFPMPAKHLAVDFEEEPRRFTATAPSFCEAQPIDMQFSTLEVNEITTAASAPSTNECVVCFDGPKAGVCVPCGHNAVCMACADRLMSTEEKHCPVCRADIREIIPIFSTFHIINLQSSTQSYSNFSTTPSTTKPPTLQIYPNPISTILEETSWTSIQEQSQASFRFFVAQMLRTLFEWAVTFVQPDAALWYAVKNNDVDAVNGFLSRNDIEAVRSALEVTDSEGLTPLLMACVRGHVQVVQALLEKDQVHNIVQKQTDHHGNGPVHHACMHGRSEVVQYLVSQLGISPYLLNTSGQSPLDVTRSIYEREYGDVPKQFLDCIDILEQRCTVFEGWVYESTDNIASKTLGVTSLQSWKRRYCVVLRTALRTHFELVLYDFTAESRDDVNWQRSSTPTSITLFQIGADSITFNSKQKFFNSKPFAFTLQCIRKDTSYTSLPTMLHQPIEFAAVTADGYAAWTNFLVTDAVYQVSLAQID</sequence>
<dbReference type="PROSITE" id="PS50088">
    <property type="entry name" value="ANK_REPEAT"/>
    <property type="match status" value="2"/>
</dbReference>
<dbReference type="Pfam" id="PF12796">
    <property type="entry name" value="Ank_2"/>
    <property type="match status" value="2"/>
</dbReference>
<proteinExistence type="predicted"/>
<evidence type="ECO:0000256" key="3">
    <source>
        <dbReference type="PROSITE-ProRule" id="PRU00023"/>
    </source>
</evidence>
<evidence type="ECO:0000256" key="5">
    <source>
        <dbReference type="SAM" id="MobiDB-lite"/>
    </source>
</evidence>
<dbReference type="EMBL" id="JNBS01000245">
    <property type="protein sequence ID" value="OQS07373.1"/>
    <property type="molecule type" value="Genomic_DNA"/>
</dbReference>
<feature type="repeat" description="ANK" evidence="3">
    <location>
        <begin position="137"/>
        <end position="158"/>
    </location>
</feature>
<keyword evidence="4" id="KW-0862">Zinc</keyword>
<dbReference type="PANTHER" id="PTHR24198:SF165">
    <property type="entry name" value="ANKYRIN REPEAT-CONTAINING PROTEIN-RELATED"/>
    <property type="match status" value="1"/>
</dbReference>
<dbReference type="InterPro" id="IPR036770">
    <property type="entry name" value="Ankyrin_rpt-contain_sf"/>
</dbReference>
<evidence type="ECO:0000259" key="6">
    <source>
        <dbReference type="PROSITE" id="PS50089"/>
    </source>
</evidence>
<evidence type="ECO:0000256" key="1">
    <source>
        <dbReference type="ARBA" id="ARBA00022737"/>
    </source>
</evidence>
<dbReference type="PANTHER" id="PTHR24198">
    <property type="entry name" value="ANKYRIN REPEAT AND PROTEIN KINASE DOMAIN-CONTAINING PROTEIN"/>
    <property type="match status" value="1"/>
</dbReference>
<dbReference type="Gene3D" id="3.30.40.10">
    <property type="entry name" value="Zinc/RING finger domain, C3HC4 (zinc finger)"/>
    <property type="match status" value="1"/>
</dbReference>
<dbReference type="Gene3D" id="1.25.40.20">
    <property type="entry name" value="Ankyrin repeat-containing domain"/>
    <property type="match status" value="2"/>
</dbReference>
<dbReference type="InterPro" id="IPR001841">
    <property type="entry name" value="Znf_RING"/>
</dbReference>
<dbReference type="PROSITE" id="PS50089">
    <property type="entry name" value="ZF_RING_2"/>
    <property type="match status" value="1"/>
</dbReference>
<dbReference type="Pfam" id="PF13920">
    <property type="entry name" value="zf-C3HC4_3"/>
    <property type="match status" value="1"/>
</dbReference>
<keyword evidence="1" id="KW-0677">Repeat</keyword>
<keyword evidence="4" id="KW-0479">Metal-binding</keyword>
<dbReference type="STRING" id="74557.A0A1W0AAN2"/>
<name>A0A1W0AAN2_9STRA</name>
<dbReference type="SMART" id="SM00184">
    <property type="entry name" value="RING"/>
    <property type="match status" value="1"/>
</dbReference>
<feature type="domain" description="RING-type" evidence="6">
    <location>
        <begin position="465"/>
        <end position="505"/>
    </location>
</feature>
<evidence type="ECO:0000256" key="4">
    <source>
        <dbReference type="PROSITE-ProRule" id="PRU00175"/>
    </source>
</evidence>
<dbReference type="GO" id="GO:0008270">
    <property type="term" value="F:zinc ion binding"/>
    <property type="evidence" value="ECO:0007669"/>
    <property type="project" value="UniProtKB-KW"/>
</dbReference>
<keyword evidence="4" id="KW-0863">Zinc-finger</keyword>
<dbReference type="InterPro" id="IPR002110">
    <property type="entry name" value="Ankyrin_rpt"/>
</dbReference>
<accession>A0A1W0AAN2</accession>
<reference evidence="7 8" key="1">
    <citation type="journal article" date="2014" name="Genome Biol. Evol.">
        <title>The secreted proteins of Achlya hypogyna and Thraustotheca clavata identify the ancestral oomycete secretome and reveal gene acquisitions by horizontal gene transfer.</title>
        <authorList>
            <person name="Misner I."/>
            <person name="Blouin N."/>
            <person name="Leonard G."/>
            <person name="Richards T.A."/>
            <person name="Lane C.E."/>
        </authorList>
    </citation>
    <scope>NUCLEOTIDE SEQUENCE [LARGE SCALE GENOMIC DNA]</scope>
    <source>
        <strain evidence="7 8">ATCC 34112</strain>
    </source>
</reference>
<dbReference type="AlphaFoldDB" id="A0A1W0AAN2"/>
<dbReference type="CDD" id="cd23129">
    <property type="entry name" value="RING-HC_XBAT35-like"/>
    <property type="match status" value="1"/>
</dbReference>
<evidence type="ECO:0000313" key="7">
    <source>
        <dbReference type="EMBL" id="OQS07373.1"/>
    </source>
</evidence>
<evidence type="ECO:0000256" key="2">
    <source>
        <dbReference type="ARBA" id="ARBA00023043"/>
    </source>
</evidence>
<dbReference type="SMART" id="SM00248">
    <property type="entry name" value="ANK"/>
    <property type="match status" value="5"/>
</dbReference>
<dbReference type="PROSITE" id="PS50297">
    <property type="entry name" value="ANK_REP_REGION"/>
    <property type="match status" value="2"/>
</dbReference>
<dbReference type="Proteomes" id="UP000243217">
    <property type="component" value="Unassembled WGS sequence"/>
</dbReference>
<dbReference type="InterPro" id="IPR013083">
    <property type="entry name" value="Znf_RING/FYVE/PHD"/>
</dbReference>
<keyword evidence="2 3" id="KW-0040">ANK repeat</keyword>
<feature type="compositionally biased region" description="Low complexity" evidence="5">
    <location>
        <begin position="382"/>
        <end position="395"/>
    </location>
</feature>
<comment type="caution">
    <text evidence="7">The sequence shown here is derived from an EMBL/GenBank/DDBJ whole genome shotgun (WGS) entry which is preliminary data.</text>
</comment>
<dbReference type="SUPFAM" id="SSF48403">
    <property type="entry name" value="Ankyrin repeat"/>
    <property type="match status" value="2"/>
</dbReference>
<dbReference type="SUPFAM" id="SSF57850">
    <property type="entry name" value="RING/U-box"/>
    <property type="match status" value="1"/>
</dbReference>
<dbReference type="OrthoDB" id="1711136at2759"/>
<organism evidence="7 8">
    <name type="scientific">Thraustotheca clavata</name>
    <dbReference type="NCBI Taxonomy" id="74557"/>
    <lineage>
        <taxon>Eukaryota</taxon>
        <taxon>Sar</taxon>
        <taxon>Stramenopiles</taxon>
        <taxon>Oomycota</taxon>
        <taxon>Saprolegniomycetes</taxon>
        <taxon>Saprolegniales</taxon>
        <taxon>Achlyaceae</taxon>
        <taxon>Thraustotheca</taxon>
    </lineage>
</organism>
<protein>
    <recommendedName>
        <fullName evidence="6">RING-type domain-containing protein</fullName>
    </recommendedName>
</protein>
<evidence type="ECO:0000313" key="8">
    <source>
        <dbReference type="Proteomes" id="UP000243217"/>
    </source>
</evidence>
<keyword evidence="8" id="KW-1185">Reference proteome</keyword>
<feature type="repeat" description="ANK" evidence="3">
    <location>
        <begin position="631"/>
        <end position="663"/>
    </location>
</feature>
<gene>
    <name evidence="7" type="ORF">THRCLA_00614</name>
</gene>
<feature type="region of interest" description="Disordered" evidence="5">
    <location>
        <begin position="348"/>
        <end position="397"/>
    </location>
</feature>